<feature type="repeat" description="WD" evidence="3">
    <location>
        <begin position="344"/>
        <end position="385"/>
    </location>
</feature>
<protein>
    <submittedName>
        <fullName evidence="5">WD40 repeat domain containing protein</fullName>
    </submittedName>
</protein>
<reference evidence="5" key="1">
    <citation type="submission" date="2013-03" db="EMBL/GenBank/DDBJ databases">
        <authorList>
            <person name="Aslett M."/>
        </authorList>
    </citation>
    <scope>NUCLEOTIDE SEQUENCE [LARGE SCALE GENOMIC DNA]</scope>
    <source>
        <strain evidence="5">ISE/inbred ISE</strain>
    </source>
</reference>
<feature type="repeat" description="WD" evidence="3">
    <location>
        <begin position="300"/>
        <end position="333"/>
    </location>
</feature>
<dbReference type="PROSITE" id="PS50294">
    <property type="entry name" value="WD_REPEATS_REGION"/>
    <property type="match status" value="2"/>
</dbReference>
<evidence type="ECO:0000256" key="3">
    <source>
        <dbReference type="PROSITE-ProRule" id="PRU00221"/>
    </source>
</evidence>
<dbReference type="InterPro" id="IPR045160">
    <property type="entry name" value="ATG16"/>
</dbReference>
<dbReference type="InterPro" id="IPR019775">
    <property type="entry name" value="WD40_repeat_CS"/>
</dbReference>
<dbReference type="InterPro" id="IPR015943">
    <property type="entry name" value="WD40/YVTN_repeat-like_dom_sf"/>
</dbReference>
<accession>W6NET3</accession>
<dbReference type="InterPro" id="IPR020472">
    <property type="entry name" value="WD40_PAC1"/>
</dbReference>
<dbReference type="PROSITE" id="PS00678">
    <property type="entry name" value="WD_REPEATS_1"/>
    <property type="match status" value="2"/>
</dbReference>
<proteinExistence type="predicted"/>
<dbReference type="GO" id="GO:0000421">
    <property type="term" value="C:autophagosome membrane"/>
    <property type="evidence" value="ECO:0007669"/>
    <property type="project" value="TreeGrafter"/>
</dbReference>
<keyword evidence="2" id="KW-0677">Repeat</keyword>
<dbReference type="SMART" id="SM00320">
    <property type="entry name" value="WD40"/>
    <property type="match status" value="3"/>
</dbReference>
<dbReference type="PRINTS" id="PR00320">
    <property type="entry name" value="GPROTEINBRPT"/>
</dbReference>
<organism evidence="5">
    <name type="scientific">Haemonchus contortus</name>
    <name type="common">Barber pole worm</name>
    <dbReference type="NCBI Taxonomy" id="6289"/>
    <lineage>
        <taxon>Eukaryota</taxon>
        <taxon>Metazoa</taxon>
        <taxon>Ecdysozoa</taxon>
        <taxon>Nematoda</taxon>
        <taxon>Chromadorea</taxon>
        <taxon>Rhabditida</taxon>
        <taxon>Rhabditina</taxon>
        <taxon>Rhabditomorpha</taxon>
        <taxon>Strongyloidea</taxon>
        <taxon>Trichostrongylidae</taxon>
        <taxon>Haemonchus</taxon>
    </lineage>
</organism>
<dbReference type="GO" id="GO:0034274">
    <property type="term" value="C:Atg12-Atg5-Atg16 complex"/>
    <property type="evidence" value="ECO:0007669"/>
    <property type="project" value="TreeGrafter"/>
</dbReference>
<dbReference type="GO" id="GO:0000045">
    <property type="term" value="P:autophagosome assembly"/>
    <property type="evidence" value="ECO:0007669"/>
    <property type="project" value="InterPro"/>
</dbReference>
<keyword evidence="1 3" id="KW-0853">WD repeat</keyword>
<dbReference type="EMBL" id="CAVP010058908">
    <property type="protein sequence ID" value="CDL95310.1"/>
    <property type="molecule type" value="Genomic_DNA"/>
</dbReference>
<feature type="non-terminal residue" evidence="5">
    <location>
        <position position="448"/>
    </location>
</feature>
<evidence type="ECO:0000256" key="4">
    <source>
        <dbReference type="SAM" id="Coils"/>
    </source>
</evidence>
<dbReference type="GO" id="GO:0034045">
    <property type="term" value="C:phagophore assembly site membrane"/>
    <property type="evidence" value="ECO:0007669"/>
    <property type="project" value="TreeGrafter"/>
</dbReference>
<dbReference type="PROSITE" id="PS50082">
    <property type="entry name" value="WD_REPEATS_2"/>
    <property type="match status" value="3"/>
</dbReference>
<evidence type="ECO:0000256" key="2">
    <source>
        <dbReference type="ARBA" id="ARBA00022737"/>
    </source>
</evidence>
<gene>
    <name evidence="5" type="ORF">HCOI_01482300</name>
</gene>
<feature type="repeat" description="WD" evidence="3">
    <location>
        <begin position="386"/>
        <end position="426"/>
    </location>
</feature>
<dbReference type="SUPFAM" id="SSF50978">
    <property type="entry name" value="WD40 repeat-like"/>
    <property type="match status" value="1"/>
</dbReference>
<reference evidence="5" key="2">
    <citation type="submission" date="2013-05" db="EMBL/GenBank/DDBJ databases">
        <title>The genome and transcriptome of Haemonchus contortus: a key model parasite for drug and vaccine discovery.</title>
        <authorList>
            <person name="Laing R."/>
            <person name="Kikuchi T."/>
            <person name="Martinelli A."/>
            <person name="Tsai I.J."/>
            <person name="Beech R.N."/>
            <person name="Redman E."/>
            <person name="Holroyd N."/>
            <person name="Bartley D.J."/>
            <person name="Beasley H."/>
            <person name="Britton C."/>
            <person name="Curran D."/>
            <person name="Devaney E."/>
            <person name="Gilabert A."/>
            <person name="Jackson F."/>
            <person name="Hunt M."/>
            <person name="Johnston S."/>
            <person name="Kryukov I."/>
            <person name="Li K."/>
            <person name="Morrison A.A."/>
            <person name="Reid A.J."/>
            <person name="Sargison N."/>
            <person name="Saunders G."/>
            <person name="Wasmuth J.D."/>
            <person name="Wolstenholme A."/>
            <person name="Berriman M."/>
            <person name="Gilleard J.S."/>
            <person name="Cotton J.A."/>
        </authorList>
    </citation>
    <scope>NUCLEOTIDE SEQUENCE [LARGE SCALE GENOMIC DNA]</scope>
    <source>
        <strain evidence="5">ISE/inbred ISE</strain>
    </source>
</reference>
<dbReference type="AlphaFoldDB" id="W6NET3"/>
<dbReference type="PANTHER" id="PTHR19878">
    <property type="entry name" value="AUTOPHAGY PROTEIN 16-LIKE"/>
    <property type="match status" value="1"/>
</dbReference>
<evidence type="ECO:0000313" key="5">
    <source>
        <dbReference type="EMBL" id="CDL95310.1"/>
    </source>
</evidence>
<dbReference type="InterPro" id="IPR036322">
    <property type="entry name" value="WD40_repeat_dom_sf"/>
</dbReference>
<feature type="coiled-coil region" evidence="4">
    <location>
        <begin position="173"/>
        <end position="249"/>
    </location>
</feature>
<dbReference type="GO" id="GO:0043495">
    <property type="term" value="F:protein-membrane adaptor activity"/>
    <property type="evidence" value="ECO:0007669"/>
    <property type="project" value="TreeGrafter"/>
</dbReference>
<name>W6NET3_HAECO</name>
<dbReference type="Pfam" id="PF00400">
    <property type="entry name" value="WD40"/>
    <property type="match status" value="3"/>
</dbReference>
<comment type="caution">
    <text evidence="5">The sequence shown here is derived from an EMBL/GenBank/DDBJ whole genome shotgun (WGS) entry which is preliminary data.</text>
</comment>
<dbReference type="PANTHER" id="PTHR19878:SF8">
    <property type="entry name" value="AUTOPHAGY-RELATED 16, ISOFORM F"/>
    <property type="match status" value="1"/>
</dbReference>
<dbReference type="Gene3D" id="2.130.10.10">
    <property type="entry name" value="YVTN repeat-like/Quinoprotein amine dehydrogenase"/>
    <property type="match status" value="1"/>
</dbReference>
<keyword evidence="4" id="KW-0175">Coiled coil</keyword>
<dbReference type="InterPro" id="IPR001680">
    <property type="entry name" value="WD40_rpt"/>
</dbReference>
<sequence length="448" mass="50996">MRVFLTRVTMHAVRSGKLGNVEPGCCKVACSSSRDVPSTNKFHIPAPHISHEMEHSPSTSSGNFRQEILSRLEERNSRVRPWAAVFKNYSLMSDDLIRMRKRFDNRSSMDIADAASSQSLSVELKQLRDELAEVYKQKSRNDQLLIDANRRLDQHDAVLNAVTKERDKLVLENKKLYARISELECLLKKTTDDKQSLYDEWIALSALLETKTNEMMQLQQERLVLINKIRDLNEQHANLFNTEVDLQQERQQRRIREEIARACEDMSKDDKVLQNLQQSSLPGGDVVLGDAVPHEAVFKVEANDGEVYDVLWLSTEMFASGGSDKRVRLWRVDHRGRPSKMSTLVGCNHSVTRLDFDSESRLLLGASNDNGVRLWNVDNQRLMTSFMGHTDKVSSARFLSSTQVVSGSNDRLIKLWDVRSQRCIRSVFPGSTILDITGIKKGVATFTS</sequence>
<evidence type="ECO:0000256" key="1">
    <source>
        <dbReference type="ARBA" id="ARBA00022574"/>
    </source>
</evidence>